<dbReference type="OrthoDB" id="262308at2759"/>
<keyword evidence="1" id="KW-0732">Signal</keyword>
<dbReference type="STRING" id="478820.A0A196SHB9"/>
<dbReference type="Proteomes" id="UP000078348">
    <property type="component" value="Unassembled WGS sequence"/>
</dbReference>
<dbReference type="AlphaFoldDB" id="A0A196SHB9"/>
<dbReference type="EMBL" id="LXWW01000121">
    <property type="protein sequence ID" value="OAO15706.1"/>
    <property type="molecule type" value="Genomic_DNA"/>
</dbReference>
<evidence type="ECO:0000256" key="2">
    <source>
        <dbReference type="SAM" id="Phobius"/>
    </source>
</evidence>
<organism evidence="3 4">
    <name type="scientific">Blastocystis sp. subtype 1 (strain ATCC 50177 / NandII)</name>
    <dbReference type="NCBI Taxonomy" id="478820"/>
    <lineage>
        <taxon>Eukaryota</taxon>
        <taxon>Sar</taxon>
        <taxon>Stramenopiles</taxon>
        <taxon>Bigyra</taxon>
        <taxon>Opalozoa</taxon>
        <taxon>Opalinata</taxon>
        <taxon>Blastocystidae</taxon>
        <taxon>Blastocystis</taxon>
    </lineage>
</organism>
<gene>
    <name evidence="3" type="ORF">AV274_2556</name>
</gene>
<protein>
    <submittedName>
        <fullName evidence="3">Thioredoxin domain-containing protein 12-like protein</fullName>
    </submittedName>
</protein>
<keyword evidence="2" id="KW-1133">Transmembrane helix</keyword>
<dbReference type="InterPro" id="IPR051099">
    <property type="entry name" value="AGR/TXD"/>
</dbReference>
<keyword evidence="2" id="KW-0812">Transmembrane</keyword>
<keyword evidence="4" id="KW-1185">Reference proteome</keyword>
<name>A0A196SHB9_BLAHN</name>
<feature type="transmembrane region" description="Helical" evidence="2">
    <location>
        <begin position="26"/>
        <end position="47"/>
    </location>
</feature>
<dbReference type="Gene3D" id="3.40.30.10">
    <property type="entry name" value="Glutaredoxin"/>
    <property type="match status" value="1"/>
</dbReference>
<dbReference type="PANTHER" id="PTHR15337">
    <property type="entry name" value="ANTERIOR GRADIENT PROTEIN-RELATED"/>
    <property type="match status" value="1"/>
</dbReference>
<accession>A0A196SHB9</accession>
<dbReference type="SUPFAM" id="SSF52833">
    <property type="entry name" value="Thioredoxin-like"/>
    <property type="match status" value="1"/>
</dbReference>
<evidence type="ECO:0000313" key="4">
    <source>
        <dbReference type="Proteomes" id="UP000078348"/>
    </source>
</evidence>
<proteinExistence type="predicted"/>
<comment type="caution">
    <text evidence="3">The sequence shown here is derived from an EMBL/GenBank/DDBJ whole genome shotgun (WGS) entry which is preliminary data.</text>
</comment>
<feature type="transmembrane region" description="Helical" evidence="2">
    <location>
        <begin position="53"/>
        <end position="81"/>
    </location>
</feature>
<dbReference type="Pfam" id="PF13899">
    <property type="entry name" value="Thioredoxin_7"/>
    <property type="match status" value="1"/>
</dbReference>
<reference evidence="3 4" key="1">
    <citation type="submission" date="2016-05" db="EMBL/GenBank/DDBJ databases">
        <title>Nuclear genome of Blastocystis sp. subtype 1 NandII.</title>
        <authorList>
            <person name="Gentekaki E."/>
            <person name="Curtis B."/>
            <person name="Stairs C."/>
            <person name="Eme L."/>
            <person name="Herman E."/>
            <person name="Klimes V."/>
            <person name="Arias M.C."/>
            <person name="Elias M."/>
            <person name="Hilliou F."/>
            <person name="Klute M."/>
            <person name="Malik S.-B."/>
            <person name="Pightling A."/>
            <person name="Rachubinski R."/>
            <person name="Salas D."/>
            <person name="Schlacht A."/>
            <person name="Suga H."/>
            <person name="Archibald J."/>
            <person name="Ball S.G."/>
            <person name="Clark G."/>
            <person name="Dacks J."/>
            <person name="Van Der Giezen M."/>
            <person name="Tsaousis A."/>
            <person name="Roger A."/>
        </authorList>
    </citation>
    <scope>NUCLEOTIDE SEQUENCE [LARGE SCALE GENOMIC DNA]</scope>
    <source>
        <strain evidence="4">ATCC 50177 / NandII</strain>
    </source>
</reference>
<sequence>MGLFSKLQSAKKVMDTIPQVKEPWHLILFIVNIILPGIGTIVGAIMAGSKCSAYLVGVLQLILSPIVIGWLWSIVWGYFMWDKKAMKKVVKKGVELLGLSVLAIASAALDGGSFGSQIHWYGFQDGMQQIAETGKPGVVIVALSWSGASRGLGKRIAKDEKVIELSKQFVMILAGDEDEPEDEKWFPDGRGKYYPRVFFVNPDGSIDYSINNAGFSPMYHYYYYDASTLYENMISYLENHGLYDRDLSGIADIESEYDMEL</sequence>
<evidence type="ECO:0000256" key="1">
    <source>
        <dbReference type="ARBA" id="ARBA00022729"/>
    </source>
</evidence>
<dbReference type="InterPro" id="IPR036249">
    <property type="entry name" value="Thioredoxin-like_sf"/>
</dbReference>
<evidence type="ECO:0000313" key="3">
    <source>
        <dbReference type="EMBL" id="OAO15706.1"/>
    </source>
</evidence>
<dbReference type="GO" id="GO:0005783">
    <property type="term" value="C:endoplasmic reticulum"/>
    <property type="evidence" value="ECO:0007669"/>
    <property type="project" value="TreeGrafter"/>
</dbReference>
<dbReference type="PANTHER" id="PTHR15337:SF11">
    <property type="entry name" value="THIOREDOXIN DOMAIN-CONTAINING PROTEIN"/>
    <property type="match status" value="1"/>
</dbReference>
<keyword evidence="2" id="KW-0472">Membrane</keyword>
<feature type="transmembrane region" description="Helical" evidence="2">
    <location>
        <begin position="93"/>
        <end position="109"/>
    </location>
</feature>